<dbReference type="EMBL" id="JBBMFJ010000015">
    <property type="protein sequence ID" value="MEQ2563155.1"/>
    <property type="molecule type" value="Genomic_DNA"/>
</dbReference>
<gene>
    <name evidence="9" type="ORF">WMO41_08260</name>
</gene>
<comment type="caution">
    <text evidence="9">The sequence shown here is derived from an EMBL/GenBank/DDBJ whole genome shotgun (WGS) entry which is preliminary data.</text>
</comment>
<evidence type="ECO:0000256" key="5">
    <source>
        <dbReference type="ARBA" id="ARBA00022967"/>
    </source>
</evidence>
<dbReference type="InterPro" id="IPR003593">
    <property type="entry name" value="AAA+_ATPase"/>
</dbReference>
<keyword evidence="3" id="KW-0547">Nucleotide-binding</keyword>
<keyword evidence="5" id="KW-1278">Translocase</keyword>
<reference evidence="9 10" key="1">
    <citation type="submission" date="2024-03" db="EMBL/GenBank/DDBJ databases">
        <title>Human intestinal bacterial collection.</title>
        <authorList>
            <person name="Pauvert C."/>
            <person name="Hitch T.C.A."/>
            <person name="Clavel T."/>
        </authorList>
    </citation>
    <scope>NUCLEOTIDE SEQUENCE [LARGE SCALE GENOMIC DNA]</scope>
    <source>
        <strain evidence="9 10">CLA-AP-H27</strain>
    </source>
</reference>
<keyword evidence="1" id="KW-0813">Transport</keyword>
<keyword evidence="2" id="KW-1003">Cell membrane</keyword>
<keyword evidence="7" id="KW-0472">Membrane</keyword>
<name>A0ABV1HLF7_9FIRM</name>
<dbReference type="SMART" id="SM00382">
    <property type="entry name" value="AAA"/>
    <property type="match status" value="1"/>
</dbReference>
<dbReference type="PANTHER" id="PTHR43166">
    <property type="entry name" value="AMINO ACID IMPORT ATP-BINDING PROTEIN"/>
    <property type="match status" value="1"/>
</dbReference>
<evidence type="ECO:0000256" key="1">
    <source>
        <dbReference type="ARBA" id="ARBA00022448"/>
    </source>
</evidence>
<dbReference type="Pfam" id="PF09383">
    <property type="entry name" value="NIL"/>
    <property type="match status" value="1"/>
</dbReference>
<dbReference type="InterPro" id="IPR018449">
    <property type="entry name" value="NIL_domain"/>
</dbReference>
<dbReference type="InterPro" id="IPR003439">
    <property type="entry name" value="ABC_transporter-like_ATP-bd"/>
</dbReference>
<evidence type="ECO:0000256" key="2">
    <source>
        <dbReference type="ARBA" id="ARBA00022475"/>
    </source>
</evidence>
<keyword evidence="6" id="KW-0029">Amino-acid transport</keyword>
<dbReference type="Pfam" id="PF00005">
    <property type="entry name" value="ABC_tran"/>
    <property type="match status" value="1"/>
</dbReference>
<dbReference type="InterPro" id="IPR045865">
    <property type="entry name" value="ACT-like_dom_sf"/>
</dbReference>
<dbReference type="SUPFAM" id="SSF55021">
    <property type="entry name" value="ACT-like"/>
    <property type="match status" value="1"/>
</dbReference>
<evidence type="ECO:0000259" key="8">
    <source>
        <dbReference type="PROSITE" id="PS50893"/>
    </source>
</evidence>
<proteinExistence type="predicted"/>
<feature type="domain" description="ABC transporter" evidence="8">
    <location>
        <begin position="8"/>
        <end position="247"/>
    </location>
</feature>
<evidence type="ECO:0000313" key="9">
    <source>
        <dbReference type="EMBL" id="MEQ2563155.1"/>
    </source>
</evidence>
<evidence type="ECO:0000256" key="7">
    <source>
        <dbReference type="ARBA" id="ARBA00023136"/>
    </source>
</evidence>
<protein>
    <submittedName>
        <fullName evidence="9">ATP-binding cassette domain-containing protein</fullName>
    </submittedName>
</protein>
<dbReference type="Gene3D" id="3.40.50.300">
    <property type="entry name" value="P-loop containing nucleotide triphosphate hydrolases"/>
    <property type="match status" value="1"/>
</dbReference>
<dbReference type="SMART" id="SM00930">
    <property type="entry name" value="NIL"/>
    <property type="match status" value="1"/>
</dbReference>
<dbReference type="InterPro" id="IPR050086">
    <property type="entry name" value="MetN_ABC_transporter-like"/>
</dbReference>
<dbReference type="CDD" id="cd03258">
    <property type="entry name" value="ABC_MetN_methionine_transporter"/>
    <property type="match status" value="1"/>
</dbReference>
<keyword evidence="4 9" id="KW-0067">ATP-binding</keyword>
<dbReference type="InterPro" id="IPR027417">
    <property type="entry name" value="P-loop_NTPase"/>
</dbReference>
<sequence length="339" mass="37150">MALEETIIQLKHMGKEFKTANGPVKALDDINLEIKRGEIFGIIGLSGAGKSTLVRCINMLEIPTSGEVLFEGENLAALSEAGQRKARQSMGMIFQQFNLLAQRNILRNVCFPMEIAGVPKQQAKARAMELLKLVGLEDRAKAYPAQLSGGQRQRVAIARAIATNPKVLLCDEATSALDPNTTKSILELIKQINRDLGITVIVITHEMAVIEAICDRVAIIDHSQIAEFGRVSEIFSEPKSKIGRQLILGDAVENVKFDKSRKIRITFDGRSSMEPVLANMILASKVPVNILYASTKDIGGTAYGQMIIQLPEDEADAARALHYLKTVQVPYEEVNGDVI</sequence>
<dbReference type="PANTHER" id="PTHR43166:SF30">
    <property type="entry name" value="METHIONINE IMPORT ATP-BINDING PROTEIN METN"/>
    <property type="match status" value="1"/>
</dbReference>
<dbReference type="Proteomes" id="UP001437460">
    <property type="component" value="Unassembled WGS sequence"/>
</dbReference>
<organism evidence="9 10">
    <name type="scientific">Ventrimonas faecis</name>
    <dbReference type="NCBI Taxonomy" id="3133170"/>
    <lineage>
        <taxon>Bacteria</taxon>
        <taxon>Bacillati</taxon>
        <taxon>Bacillota</taxon>
        <taxon>Clostridia</taxon>
        <taxon>Lachnospirales</taxon>
        <taxon>Lachnospiraceae</taxon>
        <taxon>Ventrimonas</taxon>
    </lineage>
</organism>
<dbReference type="SUPFAM" id="SSF52540">
    <property type="entry name" value="P-loop containing nucleoside triphosphate hydrolases"/>
    <property type="match status" value="1"/>
</dbReference>
<dbReference type="GO" id="GO:0005524">
    <property type="term" value="F:ATP binding"/>
    <property type="evidence" value="ECO:0007669"/>
    <property type="project" value="UniProtKB-KW"/>
</dbReference>
<dbReference type="RefSeq" id="WP_349229353.1">
    <property type="nucleotide sequence ID" value="NZ_JBBMFJ010000015.1"/>
</dbReference>
<evidence type="ECO:0000313" key="10">
    <source>
        <dbReference type="Proteomes" id="UP001437460"/>
    </source>
</evidence>
<keyword evidence="10" id="KW-1185">Reference proteome</keyword>
<dbReference type="PROSITE" id="PS50893">
    <property type="entry name" value="ABC_TRANSPORTER_2"/>
    <property type="match status" value="1"/>
</dbReference>
<dbReference type="PROSITE" id="PS00211">
    <property type="entry name" value="ABC_TRANSPORTER_1"/>
    <property type="match status" value="1"/>
</dbReference>
<evidence type="ECO:0000256" key="3">
    <source>
        <dbReference type="ARBA" id="ARBA00022741"/>
    </source>
</evidence>
<evidence type="ECO:0000256" key="6">
    <source>
        <dbReference type="ARBA" id="ARBA00022970"/>
    </source>
</evidence>
<dbReference type="Gene3D" id="3.30.70.260">
    <property type="match status" value="1"/>
</dbReference>
<dbReference type="InterPro" id="IPR017871">
    <property type="entry name" value="ABC_transporter-like_CS"/>
</dbReference>
<dbReference type="InterPro" id="IPR041701">
    <property type="entry name" value="MetN_ABC"/>
</dbReference>
<accession>A0ABV1HLF7</accession>
<evidence type="ECO:0000256" key="4">
    <source>
        <dbReference type="ARBA" id="ARBA00022840"/>
    </source>
</evidence>